<dbReference type="UniPathway" id="UPA00070">
    <property type="reaction ID" value="UER00120"/>
</dbReference>
<dbReference type="Gene3D" id="3.20.20.70">
    <property type="entry name" value="Aldolase class I"/>
    <property type="match status" value="1"/>
</dbReference>
<dbReference type="EC" id="4.1.1.23" evidence="2"/>
<evidence type="ECO:0000256" key="6">
    <source>
        <dbReference type="ARBA" id="ARBA00033428"/>
    </source>
</evidence>
<evidence type="ECO:0000313" key="7">
    <source>
        <dbReference type="EMBL" id="GAG56092.1"/>
    </source>
</evidence>
<dbReference type="GO" id="GO:0044205">
    <property type="term" value="P:'de novo' UMP biosynthetic process"/>
    <property type="evidence" value="ECO:0007669"/>
    <property type="project" value="UniProtKB-UniPathway"/>
</dbReference>
<keyword evidence="4" id="KW-0210">Decarboxylase</keyword>
<dbReference type="GO" id="GO:0004590">
    <property type="term" value="F:orotidine-5'-phosphate decarboxylase activity"/>
    <property type="evidence" value="ECO:0007669"/>
    <property type="project" value="UniProtKB-EC"/>
</dbReference>
<organism evidence="7">
    <name type="scientific">marine sediment metagenome</name>
    <dbReference type="NCBI Taxonomy" id="412755"/>
    <lineage>
        <taxon>unclassified sequences</taxon>
        <taxon>metagenomes</taxon>
        <taxon>ecological metagenomes</taxon>
    </lineage>
</organism>
<evidence type="ECO:0000256" key="5">
    <source>
        <dbReference type="ARBA" id="ARBA00022975"/>
    </source>
</evidence>
<dbReference type="AlphaFoldDB" id="X0ZD17"/>
<dbReference type="InterPro" id="IPR013785">
    <property type="entry name" value="Aldolase_TIM"/>
</dbReference>
<reference evidence="7" key="1">
    <citation type="journal article" date="2014" name="Front. Microbiol.">
        <title>High frequency of phylogenetically diverse reductive dehalogenase-homologous genes in deep subseafloor sedimentary metagenomes.</title>
        <authorList>
            <person name="Kawai M."/>
            <person name="Futagami T."/>
            <person name="Toyoda A."/>
            <person name="Takaki Y."/>
            <person name="Nishi S."/>
            <person name="Hori S."/>
            <person name="Arai W."/>
            <person name="Tsubouchi T."/>
            <person name="Morono Y."/>
            <person name="Uchiyama I."/>
            <person name="Ito T."/>
            <person name="Fujiyama A."/>
            <person name="Inagaki F."/>
            <person name="Takami H."/>
        </authorList>
    </citation>
    <scope>NUCLEOTIDE SEQUENCE</scope>
    <source>
        <strain evidence="7">Expedition CK06-06</strain>
    </source>
</reference>
<keyword evidence="4" id="KW-0456">Lyase</keyword>
<feature type="non-terminal residue" evidence="7">
    <location>
        <position position="99"/>
    </location>
</feature>
<accession>X0ZD17</accession>
<comment type="pathway">
    <text evidence="1">Pyrimidine metabolism; UMP biosynthesis via de novo pathway; UMP from orotate: step 2/2.</text>
</comment>
<dbReference type="EMBL" id="BART01004719">
    <property type="protein sequence ID" value="GAG56092.1"/>
    <property type="molecule type" value="Genomic_DNA"/>
</dbReference>
<sequence>MKFNEKLQKIVKKNNSLLCVGLDIDKEKMPKFLFENSKDSFFDFNKSIIDATKDLVCSYKLNMAFYEVFGRDGYDLLEKTINYIPKDIVIIIDGKRNDI</sequence>
<evidence type="ECO:0000256" key="3">
    <source>
        <dbReference type="ARBA" id="ARBA00021923"/>
    </source>
</evidence>
<protein>
    <recommendedName>
        <fullName evidence="3">Orotidine 5'-phosphate decarboxylase</fullName>
        <ecNumber evidence="2">4.1.1.23</ecNumber>
    </recommendedName>
    <alternativeName>
        <fullName evidence="6">OMP decarboxylase</fullName>
    </alternativeName>
</protein>
<dbReference type="InterPro" id="IPR011995">
    <property type="entry name" value="OMPdecase_type-2"/>
</dbReference>
<proteinExistence type="predicted"/>
<evidence type="ECO:0000256" key="1">
    <source>
        <dbReference type="ARBA" id="ARBA00004861"/>
    </source>
</evidence>
<gene>
    <name evidence="7" type="ORF">S01H4_11581</name>
</gene>
<comment type="caution">
    <text evidence="7">The sequence shown here is derived from an EMBL/GenBank/DDBJ whole genome shotgun (WGS) entry which is preliminary data.</text>
</comment>
<dbReference type="PANTHER" id="PTHR43375:SF1">
    <property type="entry name" value="OROTIDINE 5'-PHOSPHATE DECARBOXYLASE"/>
    <property type="match status" value="1"/>
</dbReference>
<dbReference type="SUPFAM" id="SSF51366">
    <property type="entry name" value="Ribulose-phoshate binding barrel"/>
    <property type="match status" value="1"/>
</dbReference>
<dbReference type="PANTHER" id="PTHR43375">
    <property type="entry name" value="OROTIDINE 5'-PHOSPHATE DECARBOXYLASE"/>
    <property type="match status" value="1"/>
</dbReference>
<dbReference type="InterPro" id="IPR011060">
    <property type="entry name" value="RibuloseP-bd_barrel"/>
</dbReference>
<name>X0ZD17_9ZZZZ</name>
<evidence type="ECO:0000256" key="4">
    <source>
        <dbReference type="ARBA" id="ARBA00022793"/>
    </source>
</evidence>
<keyword evidence="5" id="KW-0665">Pyrimidine biosynthesis</keyword>
<evidence type="ECO:0000256" key="2">
    <source>
        <dbReference type="ARBA" id="ARBA00012321"/>
    </source>
</evidence>